<dbReference type="InterPro" id="IPR019853">
    <property type="entry name" value="GldB-like"/>
</dbReference>
<evidence type="ECO:0000313" key="2">
    <source>
        <dbReference type="Proteomes" id="UP000198820"/>
    </source>
</evidence>
<dbReference type="Proteomes" id="UP000198820">
    <property type="component" value="Unassembled WGS sequence"/>
</dbReference>
<gene>
    <name evidence="1" type="ORF">SAMN05421540_102378</name>
</gene>
<evidence type="ECO:0000313" key="1">
    <source>
        <dbReference type="EMBL" id="SDZ99312.1"/>
    </source>
</evidence>
<dbReference type="STRING" id="908615.SAMN05421540_102378"/>
<accession>A0A1H3XL39</accession>
<dbReference type="NCBIfam" id="TIGR03514">
    <property type="entry name" value="GldB_lipo"/>
    <property type="match status" value="1"/>
</dbReference>
<dbReference type="Pfam" id="PF25594">
    <property type="entry name" value="GldB_lipo"/>
    <property type="match status" value="1"/>
</dbReference>
<protein>
    <submittedName>
        <fullName evidence="1">Gliding motility-associated lipoprotein GldB</fullName>
    </submittedName>
</protein>
<dbReference type="PROSITE" id="PS51257">
    <property type="entry name" value="PROKAR_LIPOPROTEIN"/>
    <property type="match status" value="1"/>
</dbReference>
<reference evidence="1 2" key="1">
    <citation type="submission" date="2016-10" db="EMBL/GenBank/DDBJ databases">
        <authorList>
            <person name="de Groot N.N."/>
        </authorList>
    </citation>
    <scope>NUCLEOTIDE SEQUENCE [LARGE SCALE GENOMIC DNA]</scope>
    <source>
        <strain evidence="1 2">DSM 23581</strain>
    </source>
</reference>
<keyword evidence="2" id="KW-1185">Reference proteome</keyword>
<dbReference type="EMBL" id="FNQF01000002">
    <property type="protein sequence ID" value="SDZ99312.1"/>
    <property type="molecule type" value="Genomic_DNA"/>
</dbReference>
<sequence length="324" mass="38337">MKQLVRITFFLSGFVFLMTSCSNQEDSKILKEVEAQNIDIKIDRFDRTFANAEASDLPELKKEYPYFFNPNVQDSLWIDKMNDSLQNEINSEVAEAFESFSEEKKDIERFFKYVKHYFPQVNKPTVLTLAESVDYKNKAVVVDTLLFVSLDNYLGKDHKFYMDFETYISQYQDKKYMLSDIALTYAESLTPKADSRQFISKMIYYGKLLYFKDITIPFESDAVKIHYTEDQMNWAKNNEKQTWQHFVEQEMIYSTKTDLNERFINLAPFSKFYLGVDNESSPRIGQYIGWQIVRDFMKENPEVSPAEMLQMKAIEIFNKANYKP</sequence>
<keyword evidence="1" id="KW-0449">Lipoprotein</keyword>
<dbReference type="AlphaFoldDB" id="A0A1H3XL39"/>
<name>A0A1H3XL39_9FLAO</name>
<proteinExistence type="predicted"/>
<dbReference type="RefSeq" id="WP_093239813.1">
    <property type="nucleotide sequence ID" value="NZ_FNQF01000002.1"/>
</dbReference>
<organism evidence="1 2">
    <name type="scientific">Psychroflexus halocasei</name>
    <dbReference type="NCBI Taxonomy" id="908615"/>
    <lineage>
        <taxon>Bacteria</taxon>
        <taxon>Pseudomonadati</taxon>
        <taxon>Bacteroidota</taxon>
        <taxon>Flavobacteriia</taxon>
        <taxon>Flavobacteriales</taxon>
        <taxon>Flavobacteriaceae</taxon>
        <taxon>Psychroflexus</taxon>
    </lineage>
</organism>